<reference evidence="1 2" key="1">
    <citation type="submission" date="2013-01" db="EMBL/GenBank/DDBJ databases">
        <authorList>
            <person name="Fiebig A."/>
            <person name="Goeker M."/>
            <person name="Klenk H.-P.P."/>
        </authorList>
    </citation>
    <scope>NUCLEOTIDE SEQUENCE [LARGE SCALE GENOMIC DNA]</scope>
    <source>
        <strain evidence="1 2">DSM 24838</strain>
    </source>
</reference>
<dbReference type="STRING" id="1123501.Wenmar_01912"/>
<evidence type="ECO:0000313" key="2">
    <source>
        <dbReference type="Proteomes" id="UP000035100"/>
    </source>
</evidence>
<organism evidence="1 2">
    <name type="scientific">Wenxinia marina DSM 24838</name>
    <dbReference type="NCBI Taxonomy" id="1123501"/>
    <lineage>
        <taxon>Bacteria</taxon>
        <taxon>Pseudomonadati</taxon>
        <taxon>Pseudomonadota</taxon>
        <taxon>Alphaproteobacteria</taxon>
        <taxon>Rhodobacterales</taxon>
        <taxon>Roseobacteraceae</taxon>
        <taxon>Wenxinia</taxon>
    </lineage>
</organism>
<dbReference type="eggNOG" id="COG1216">
    <property type="taxonomic scope" value="Bacteria"/>
</dbReference>
<protein>
    <recommendedName>
        <fullName evidence="3">Sulfotransferase family</fullName>
    </recommendedName>
</protein>
<name>A0A0D0QEY2_9RHOB</name>
<dbReference type="PATRIC" id="fig|1123501.6.peg.2007"/>
<dbReference type="InterPro" id="IPR027417">
    <property type="entry name" value="P-loop_NTPase"/>
</dbReference>
<keyword evidence="2" id="KW-1185">Reference proteome</keyword>
<dbReference type="Proteomes" id="UP000035100">
    <property type="component" value="Unassembled WGS sequence"/>
</dbReference>
<dbReference type="Pfam" id="PF17784">
    <property type="entry name" value="Sulfotransfer_4"/>
    <property type="match status" value="1"/>
</dbReference>
<dbReference type="EMBL" id="AONG01000009">
    <property type="protein sequence ID" value="KIQ69548.1"/>
    <property type="molecule type" value="Genomic_DNA"/>
</dbReference>
<evidence type="ECO:0000313" key="1">
    <source>
        <dbReference type="EMBL" id="KIQ69548.1"/>
    </source>
</evidence>
<dbReference type="PANTHER" id="PTHR36978">
    <property type="entry name" value="P-LOOP CONTAINING NUCLEOTIDE TRIPHOSPHATE HYDROLASE"/>
    <property type="match status" value="1"/>
</dbReference>
<accession>A0A0D0QEY2</accession>
<dbReference type="AlphaFoldDB" id="A0A0D0QEY2"/>
<dbReference type="SUPFAM" id="SSF52540">
    <property type="entry name" value="P-loop containing nucleoside triphosphate hydrolases"/>
    <property type="match status" value="1"/>
</dbReference>
<dbReference type="RefSeq" id="WP_018303682.1">
    <property type="nucleotide sequence ID" value="NZ_KB902299.1"/>
</dbReference>
<dbReference type="InterPro" id="IPR040632">
    <property type="entry name" value="Sulfotransfer_4"/>
</dbReference>
<dbReference type="Gene3D" id="3.40.50.300">
    <property type="entry name" value="P-loop containing nucleotide triphosphate hydrolases"/>
    <property type="match status" value="1"/>
</dbReference>
<gene>
    <name evidence="1" type="ORF">Wenmar_01912</name>
</gene>
<sequence>MTLQIIGAGWGRTGTETLRAALDALGFGPCHHMHEIRDRPELLADWQAFAAGAPVPWETLFRGYRSQVDFPGAAYWRELAAHYPDAKVILTVRDPDEWYDSVTRTVLDLLKERETMTDAHEVAVLDLSDRLIGEGYFAGRGADRDHMIARFRAHAAEVQAALPPERLLTYEVRDGWAPLCGFLGVPVPDLPFPHANDRDSYRAGWRG</sequence>
<dbReference type="OrthoDB" id="9806624at2"/>
<evidence type="ECO:0008006" key="3">
    <source>
        <dbReference type="Google" id="ProtNLM"/>
    </source>
</evidence>
<proteinExistence type="predicted"/>
<comment type="caution">
    <text evidence="1">The sequence shown here is derived from an EMBL/GenBank/DDBJ whole genome shotgun (WGS) entry which is preliminary data.</text>
</comment>
<dbReference type="PANTHER" id="PTHR36978:SF4">
    <property type="entry name" value="P-LOOP CONTAINING NUCLEOSIDE TRIPHOSPHATE HYDROLASE PROTEIN"/>
    <property type="match status" value="1"/>
</dbReference>